<organism evidence="2">
    <name type="scientific">Telmatobacter sp. DSM 110680</name>
    <dbReference type="NCBI Taxonomy" id="3036704"/>
    <lineage>
        <taxon>Bacteria</taxon>
        <taxon>Pseudomonadati</taxon>
        <taxon>Acidobacteriota</taxon>
        <taxon>Terriglobia</taxon>
        <taxon>Terriglobales</taxon>
        <taxon>Acidobacteriaceae</taxon>
        <taxon>Telmatobacter</taxon>
    </lineage>
</organism>
<dbReference type="EMBL" id="CP121196">
    <property type="protein sequence ID" value="XBH17330.1"/>
    <property type="molecule type" value="Genomic_DNA"/>
</dbReference>
<gene>
    <name evidence="2" type="ORF">P8935_22535</name>
</gene>
<proteinExistence type="predicted"/>
<evidence type="ECO:0000256" key="1">
    <source>
        <dbReference type="SAM" id="Phobius"/>
    </source>
</evidence>
<feature type="transmembrane region" description="Helical" evidence="1">
    <location>
        <begin position="46"/>
        <end position="63"/>
    </location>
</feature>
<dbReference type="AlphaFoldDB" id="A0AAU7DJS3"/>
<evidence type="ECO:0008006" key="3">
    <source>
        <dbReference type="Google" id="ProtNLM"/>
    </source>
</evidence>
<name>A0AAU7DJS3_9BACT</name>
<keyword evidence="1" id="KW-0472">Membrane</keyword>
<reference evidence="2" key="1">
    <citation type="submission" date="2023-03" db="EMBL/GenBank/DDBJ databases">
        <title>Edaphobacter sp.</title>
        <authorList>
            <person name="Huber K.J."/>
            <person name="Papendorf J."/>
            <person name="Pilke C."/>
            <person name="Bunk B."/>
            <person name="Sproeer C."/>
            <person name="Pester M."/>
        </authorList>
    </citation>
    <scope>NUCLEOTIDE SEQUENCE</scope>
    <source>
        <strain evidence="2">DSM 110680</strain>
    </source>
</reference>
<feature type="transmembrane region" description="Helical" evidence="1">
    <location>
        <begin position="194"/>
        <end position="211"/>
    </location>
</feature>
<dbReference type="RefSeq" id="WP_348262561.1">
    <property type="nucleotide sequence ID" value="NZ_CP121196.1"/>
</dbReference>
<keyword evidence="1" id="KW-0812">Transmembrane</keyword>
<feature type="transmembrane region" description="Helical" evidence="1">
    <location>
        <begin position="75"/>
        <end position="91"/>
    </location>
</feature>
<feature type="transmembrane region" description="Helical" evidence="1">
    <location>
        <begin position="132"/>
        <end position="154"/>
    </location>
</feature>
<feature type="transmembrane region" description="Helical" evidence="1">
    <location>
        <begin position="217"/>
        <end position="234"/>
    </location>
</feature>
<feature type="transmembrane region" description="Helical" evidence="1">
    <location>
        <begin position="97"/>
        <end position="120"/>
    </location>
</feature>
<accession>A0AAU7DJS3</accession>
<feature type="transmembrane region" description="Helical" evidence="1">
    <location>
        <begin position="166"/>
        <end position="182"/>
    </location>
</feature>
<evidence type="ECO:0000313" key="2">
    <source>
        <dbReference type="EMBL" id="XBH17330.1"/>
    </source>
</evidence>
<sequence>MALVRREQWPSGRTLRLSAAAGIGLFVVPAVLIAVAKDSIDDSTRLVLFSLVPIFAVVLNPHLGTSSSVQQRGSLAASLVAVTGTLFVFPLELPQTIATAFAFAGILAATASVAAANCVAARIASEPPAPSMLSFATVVTGSSALVLGALGALTEHHLPSATLVDPWLALDLLALALLFWLMRRMTAVRMTTRFIIAPLLANLIGLAFLRPGVQTRGWLGLTLIAMGSGWLLLAPEDEPERTGSSLSIHQP</sequence>
<keyword evidence="1" id="KW-1133">Transmembrane helix</keyword>
<protein>
    <recommendedName>
        <fullName evidence="3">EamA domain-containing protein</fullName>
    </recommendedName>
</protein>